<evidence type="ECO:0000313" key="14">
    <source>
        <dbReference type="EMBL" id="MFK2899165.1"/>
    </source>
</evidence>
<evidence type="ECO:0000256" key="7">
    <source>
        <dbReference type="ARBA" id="ARBA00022679"/>
    </source>
</evidence>
<evidence type="ECO:0000256" key="3">
    <source>
        <dbReference type="ARBA" id="ARBA00012071"/>
    </source>
</evidence>
<organism evidence="14 15">
    <name type="scientific">Dyella jejuensis</name>
    <dbReference type="NCBI Taxonomy" id="1432009"/>
    <lineage>
        <taxon>Bacteria</taxon>
        <taxon>Pseudomonadati</taxon>
        <taxon>Pseudomonadota</taxon>
        <taxon>Gammaproteobacteria</taxon>
        <taxon>Lysobacterales</taxon>
        <taxon>Rhodanobacteraceae</taxon>
        <taxon>Dyella</taxon>
    </lineage>
</organism>
<gene>
    <name evidence="13" type="primary">lpxK</name>
    <name evidence="14" type="ORF">ISP15_02365</name>
</gene>
<evidence type="ECO:0000256" key="10">
    <source>
        <dbReference type="ARBA" id="ARBA00022840"/>
    </source>
</evidence>
<keyword evidence="10 13" id="KW-0067">ATP-binding</keyword>
<dbReference type="HAMAP" id="MF_00409">
    <property type="entry name" value="LpxK"/>
    <property type="match status" value="1"/>
</dbReference>
<comment type="pathway">
    <text evidence="2 13">Glycolipid biosynthesis; lipid IV(A) biosynthesis; lipid IV(A) from (3R)-3-hydroxytetradecanoyl-[acyl-carrier-protein] and UDP-N-acetyl-alpha-D-glucosamine: step 6/6.</text>
</comment>
<comment type="function">
    <text evidence="1 13">Transfers the gamma-phosphate of ATP to the 4'-position of a tetraacyldisaccharide 1-phosphate intermediate (termed DS-1-P) to form tetraacyldisaccharide 1,4'-bis-phosphate (lipid IVA).</text>
</comment>
<dbReference type="InterPro" id="IPR027417">
    <property type="entry name" value="P-loop_NTPase"/>
</dbReference>
<dbReference type="Pfam" id="PF02606">
    <property type="entry name" value="LpxK"/>
    <property type="match status" value="1"/>
</dbReference>
<evidence type="ECO:0000256" key="11">
    <source>
        <dbReference type="ARBA" id="ARBA00023098"/>
    </source>
</evidence>
<evidence type="ECO:0000256" key="12">
    <source>
        <dbReference type="ARBA" id="ARBA00029757"/>
    </source>
</evidence>
<evidence type="ECO:0000256" key="6">
    <source>
        <dbReference type="ARBA" id="ARBA00022556"/>
    </source>
</evidence>
<dbReference type="GO" id="GO:0009029">
    <property type="term" value="F:lipid-A 4'-kinase activity"/>
    <property type="evidence" value="ECO:0007669"/>
    <property type="project" value="UniProtKB-EC"/>
</dbReference>
<dbReference type="CDD" id="cd01983">
    <property type="entry name" value="SIMIBI"/>
    <property type="match status" value="1"/>
</dbReference>
<dbReference type="EMBL" id="JADIKJ010000002">
    <property type="protein sequence ID" value="MFK2899165.1"/>
    <property type="molecule type" value="Genomic_DNA"/>
</dbReference>
<sequence length="334" mass="36056">MALADTLQAGWYGGERLPWWVYPLAALYGAVVAIRRRLYRSRWLRVVQLPCPVIVVGNITAGGAGKTPLTLALVDALRERGYRPGVVSRGYGGSRREPALLDSAATPAEVGDEPCLMHASGVAVAVGRDRPAAAQLLVGAGCTVVIADDGLQHYRLARDLEICVIDGDRRFGNARLLPAGPLREPLGRLEKVDFRVCNGGDARSGEVSMRLRGSQARRLSDGCERPVADFSRARAHAVAAIGHPQRFFASLAAQGIEVIAHPFADHHAFVPQDLAFGDDLPVLMTEKDAIKCRAFAQPHWWSVPVRAELPSSFYDALRARLDSVQATSAPMALS</sequence>
<keyword evidence="5 13" id="KW-0444">Lipid biosynthesis</keyword>
<comment type="caution">
    <text evidence="14">The sequence shown here is derived from an EMBL/GenBank/DDBJ whole genome shotgun (WGS) entry which is preliminary data.</text>
</comment>
<evidence type="ECO:0000256" key="2">
    <source>
        <dbReference type="ARBA" id="ARBA00004870"/>
    </source>
</evidence>
<keyword evidence="9 13" id="KW-0418">Kinase</keyword>
<evidence type="ECO:0000313" key="15">
    <source>
        <dbReference type="Proteomes" id="UP001620461"/>
    </source>
</evidence>
<evidence type="ECO:0000256" key="5">
    <source>
        <dbReference type="ARBA" id="ARBA00022516"/>
    </source>
</evidence>
<keyword evidence="15" id="KW-1185">Reference proteome</keyword>
<dbReference type="EC" id="2.7.1.130" evidence="3 13"/>
<dbReference type="NCBIfam" id="TIGR00682">
    <property type="entry name" value="lpxK"/>
    <property type="match status" value="1"/>
</dbReference>
<dbReference type="PANTHER" id="PTHR42724:SF1">
    <property type="entry name" value="TETRAACYLDISACCHARIDE 4'-KINASE, MITOCHONDRIAL-RELATED"/>
    <property type="match status" value="1"/>
</dbReference>
<evidence type="ECO:0000256" key="4">
    <source>
        <dbReference type="ARBA" id="ARBA00016436"/>
    </source>
</evidence>
<evidence type="ECO:0000256" key="8">
    <source>
        <dbReference type="ARBA" id="ARBA00022741"/>
    </source>
</evidence>
<keyword evidence="6 13" id="KW-0441">Lipid A biosynthesis</keyword>
<keyword evidence="8 13" id="KW-0547">Nucleotide-binding</keyword>
<evidence type="ECO:0000256" key="1">
    <source>
        <dbReference type="ARBA" id="ARBA00002274"/>
    </source>
</evidence>
<accession>A0ABW8JH69</accession>
<feature type="binding site" evidence="13">
    <location>
        <begin position="60"/>
        <end position="67"/>
    </location>
    <ligand>
        <name>ATP</name>
        <dbReference type="ChEBI" id="CHEBI:30616"/>
    </ligand>
</feature>
<protein>
    <recommendedName>
        <fullName evidence="4 13">Tetraacyldisaccharide 4'-kinase</fullName>
        <ecNumber evidence="3 13">2.7.1.130</ecNumber>
    </recommendedName>
    <alternativeName>
        <fullName evidence="12 13">Lipid A 4'-kinase</fullName>
    </alternativeName>
</protein>
<comment type="similarity">
    <text evidence="13">Belongs to the LpxK family.</text>
</comment>
<dbReference type="InterPro" id="IPR003758">
    <property type="entry name" value="LpxK"/>
</dbReference>
<keyword evidence="11 13" id="KW-0443">Lipid metabolism</keyword>
<dbReference type="Proteomes" id="UP001620461">
    <property type="component" value="Unassembled WGS sequence"/>
</dbReference>
<evidence type="ECO:0000256" key="9">
    <source>
        <dbReference type="ARBA" id="ARBA00022777"/>
    </source>
</evidence>
<reference evidence="14 15" key="1">
    <citation type="submission" date="2020-10" db="EMBL/GenBank/DDBJ databases">
        <title>Phylogeny of dyella-like bacteria.</title>
        <authorList>
            <person name="Fu J."/>
        </authorList>
    </citation>
    <scope>NUCLEOTIDE SEQUENCE [LARGE SCALE GENOMIC DNA]</scope>
    <source>
        <strain evidence="14 15">JP1</strain>
    </source>
</reference>
<comment type="catalytic activity">
    <reaction evidence="13">
        <text>a lipid A disaccharide + ATP = a lipid IVA + ADP + H(+)</text>
        <dbReference type="Rhea" id="RHEA:67840"/>
        <dbReference type="ChEBI" id="CHEBI:15378"/>
        <dbReference type="ChEBI" id="CHEBI:30616"/>
        <dbReference type="ChEBI" id="CHEBI:176343"/>
        <dbReference type="ChEBI" id="CHEBI:176425"/>
        <dbReference type="ChEBI" id="CHEBI:456216"/>
        <dbReference type="EC" id="2.7.1.130"/>
    </reaction>
</comment>
<dbReference type="RefSeq" id="WP_404544681.1">
    <property type="nucleotide sequence ID" value="NZ_JADIKJ010000002.1"/>
</dbReference>
<dbReference type="SUPFAM" id="SSF52540">
    <property type="entry name" value="P-loop containing nucleoside triphosphate hydrolases"/>
    <property type="match status" value="1"/>
</dbReference>
<keyword evidence="7 13" id="KW-0808">Transferase</keyword>
<dbReference type="PANTHER" id="PTHR42724">
    <property type="entry name" value="TETRAACYLDISACCHARIDE 4'-KINASE"/>
    <property type="match status" value="1"/>
</dbReference>
<evidence type="ECO:0000256" key="13">
    <source>
        <dbReference type="HAMAP-Rule" id="MF_00409"/>
    </source>
</evidence>
<proteinExistence type="inferred from homology"/>
<name>A0ABW8JH69_9GAMM</name>